<organism evidence="1">
    <name type="scientific">bioreactor metagenome</name>
    <dbReference type="NCBI Taxonomy" id="1076179"/>
    <lineage>
        <taxon>unclassified sequences</taxon>
        <taxon>metagenomes</taxon>
        <taxon>ecological metagenomes</taxon>
    </lineage>
</organism>
<accession>A0A644W781</accession>
<reference evidence="1" key="1">
    <citation type="submission" date="2019-08" db="EMBL/GenBank/DDBJ databases">
        <authorList>
            <person name="Kucharzyk K."/>
            <person name="Murdoch R.W."/>
            <person name="Higgins S."/>
            <person name="Loffler F."/>
        </authorList>
    </citation>
    <scope>NUCLEOTIDE SEQUENCE</scope>
</reference>
<proteinExistence type="predicted"/>
<sequence>MTGELIENRTMDTMLLDAPFRLNIHKDGSIRQENLHFQLTQEGDKASLTITLHEHAQFVFHGDLITGENGSTTVVSSNTESLIYINSLWSGTYSGGGGDCTAILLAGPAADKKIYSGQLSVQGDGAVLENFDETVTFTLEPFDEENYKQSGGGLEDRFFQMGSIHTDSGDFLLLLDGNQTVLEPVGKGLCFFGRLCPQSEFDFLKNEASQTKRILSDLCRQATDISGTLPDSEKLTGLDPNDPEDMKILMEISKQFSAAAGQDQAPAWYPGELIPTVNFSDEDGFSPVSSAGDSFSKYTGYNIVKMKILKLSFSRTAPRCPYITTIRSTSTTAAKRASSCFPRVNISCRFFYGSRF</sequence>
<dbReference type="AlphaFoldDB" id="A0A644W781"/>
<dbReference type="EMBL" id="VSSQ01000678">
    <property type="protein sequence ID" value="MPL99635.1"/>
    <property type="molecule type" value="Genomic_DNA"/>
</dbReference>
<comment type="caution">
    <text evidence="1">The sequence shown here is derived from an EMBL/GenBank/DDBJ whole genome shotgun (WGS) entry which is preliminary data.</text>
</comment>
<protein>
    <submittedName>
        <fullName evidence="1">Uncharacterized protein</fullName>
    </submittedName>
</protein>
<gene>
    <name evidence="1" type="ORF">SDC9_45853</name>
</gene>
<name>A0A644W781_9ZZZZ</name>
<evidence type="ECO:0000313" key="1">
    <source>
        <dbReference type="EMBL" id="MPL99635.1"/>
    </source>
</evidence>